<comment type="function">
    <text evidence="9">Converts cobyric acid to cobinamide by the addition of aminopropanol on the F carboxylic group.</text>
</comment>
<evidence type="ECO:0000256" key="2">
    <source>
        <dbReference type="ARBA" id="ARBA00004953"/>
    </source>
</evidence>
<comment type="caution">
    <text evidence="9">Lacks conserved residue(s) required for the propagation of feature annotation.</text>
</comment>
<dbReference type="PATRIC" id="fig|1007676.4.peg.143"/>
<reference evidence="11" key="1">
    <citation type="submission" date="2015-07" db="EMBL/GenBank/DDBJ databases">
        <title>Lactobacillus ginsenosidimutans/EMML 3141/ whole genome sequencing.</title>
        <authorList>
            <person name="Kim M.K."/>
            <person name="Im W.-T."/>
            <person name="Srinivasan S."/>
            <person name="Lee J.-J."/>
        </authorList>
    </citation>
    <scope>NUCLEOTIDE SEQUENCE [LARGE SCALE GENOMIC DNA]</scope>
    <source>
        <strain evidence="11">EMML 3041</strain>
    </source>
</reference>
<comment type="pathway">
    <text evidence="2 9">Cofactor biosynthesis; adenosylcobalamin biosynthesis.</text>
</comment>
<evidence type="ECO:0000256" key="7">
    <source>
        <dbReference type="ARBA" id="ARBA00022989"/>
    </source>
</evidence>
<dbReference type="GO" id="GO:0009236">
    <property type="term" value="P:cobalamin biosynthetic process"/>
    <property type="evidence" value="ECO:0007669"/>
    <property type="project" value="UniProtKB-UniRule"/>
</dbReference>
<dbReference type="AlphaFoldDB" id="A0A0H4QE44"/>
<accession>A0A0H4QE44</accession>
<keyword evidence="7 9" id="KW-1133">Transmembrane helix</keyword>
<feature type="transmembrane region" description="Helical" evidence="9">
    <location>
        <begin position="82"/>
        <end position="103"/>
    </location>
</feature>
<gene>
    <name evidence="9" type="primary">cobD</name>
    <name evidence="10" type="ORF">ABM34_00680</name>
</gene>
<name>A0A0H4QE44_9LACO</name>
<dbReference type="HAMAP" id="MF_00024">
    <property type="entry name" value="CobD_CbiB"/>
    <property type="match status" value="1"/>
</dbReference>
<dbReference type="PANTHER" id="PTHR34308:SF1">
    <property type="entry name" value="COBALAMIN BIOSYNTHESIS PROTEIN CBIB"/>
    <property type="match status" value="1"/>
</dbReference>
<dbReference type="STRING" id="1007676.ABM34_00680"/>
<dbReference type="GO" id="GO:0005886">
    <property type="term" value="C:plasma membrane"/>
    <property type="evidence" value="ECO:0007669"/>
    <property type="project" value="UniProtKB-SubCell"/>
</dbReference>
<dbReference type="Proteomes" id="UP000036106">
    <property type="component" value="Chromosome"/>
</dbReference>
<keyword evidence="4 9" id="KW-1003">Cell membrane</keyword>
<evidence type="ECO:0000256" key="6">
    <source>
        <dbReference type="ARBA" id="ARBA00022692"/>
    </source>
</evidence>
<evidence type="ECO:0000256" key="5">
    <source>
        <dbReference type="ARBA" id="ARBA00022573"/>
    </source>
</evidence>
<keyword evidence="11" id="KW-1185">Reference proteome</keyword>
<keyword evidence="6 9" id="KW-0812">Transmembrane</keyword>
<evidence type="ECO:0000256" key="4">
    <source>
        <dbReference type="ARBA" id="ARBA00022475"/>
    </source>
</evidence>
<sequence length="317" mass="35643">MNIILMTIFGFILDLILGDPYSWPHPVKLIGKFIDHLDRKIESNEYPEKVQFQLGICLWITVVGVTGLVTGLIMYLAHFNYWVYMIIGTYLAYTTLSVKGLAFEGRKIIKSLKKEDIKTARHQLSMIVGRTTDDLDEEEISKATIETIAENTSDGVIAPLFYLLIGGPVLAMIYKAVNTLDSMVGYKNKRFKNIGEASAKIDDVFNFIPARLTWVLMTFTTFVMRLNFKEAWQVGKRDHNKHRSPNSAYPESVVAGALDLQLGGPHVYFGDVVDKPYIGNDSGKTATVADIRKTIQILYVTACITLVVFCAIRLIFV</sequence>
<dbReference type="PANTHER" id="PTHR34308">
    <property type="entry name" value="COBALAMIN BIOSYNTHESIS PROTEIN CBIB"/>
    <property type="match status" value="1"/>
</dbReference>
<evidence type="ECO:0000256" key="1">
    <source>
        <dbReference type="ARBA" id="ARBA00004651"/>
    </source>
</evidence>
<evidence type="ECO:0000256" key="3">
    <source>
        <dbReference type="ARBA" id="ARBA00006263"/>
    </source>
</evidence>
<dbReference type="InterPro" id="IPR004485">
    <property type="entry name" value="Cobalamin_biosynth_CobD/CbiB"/>
</dbReference>
<feature type="transmembrane region" description="Helical" evidence="9">
    <location>
        <begin position="297"/>
        <end position="316"/>
    </location>
</feature>
<protein>
    <recommendedName>
        <fullName evidence="9">Cobalamin biosynthesis protein CobD</fullName>
    </recommendedName>
</protein>
<evidence type="ECO:0000256" key="9">
    <source>
        <dbReference type="HAMAP-Rule" id="MF_00024"/>
    </source>
</evidence>
<dbReference type="Pfam" id="PF03186">
    <property type="entry name" value="CobD_Cbib"/>
    <property type="match status" value="1"/>
</dbReference>
<dbReference type="NCBIfam" id="TIGR00380">
    <property type="entry name" value="cobal_cbiB"/>
    <property type="match status" value="1"/>
</dbReference>
<feature type="transmembrane region" description="Helical" evidence="9">
    <location>
        <begin position="156"/>
        <end position="177"/>
    </location>
</feature>
<evidence type="ECO:0000256" key="8">
    <source>
        <dbReference type="ARBA" id="ARBA00023136"/>
    </source>
</evidence>
<evidence type="ECO:0000313" key="10">
    <source>
        <dbReference type="EMBL" id="AKP66207.1"/>
    </source>
</evidence>
<dbReference type="UniPathway" id="UPA00148"/>
<dbReference type="OrthoDB" id="9811967at2"/>
<comment type="similarity">
    <text evidence="3 9">Belongs to the CobD/CbiB family.</text>
</comment>
<evidence type="ECO:0000313" key="11">
    <source>
        <dbReference type="Proteomes" id="UP000036106"/>
    </source>
</evidence>
<dbReference type="RefSeq" id="WP_048702469.1">
    <property type="nucleotide sequence ID" value="NZ_CP012034.1"/>
</dbReference>
<dbReference type="GO" id="GO:0015420">
    <property type="term" value="F:ABC-type vitamin B12 transporter activity"/>
    <property type="evidence" value="ECO:0007669"/>
    <property type="project" value="UniProtKB-UniRule"/>
</dbReference>
<keyword evidence="8 9" id="KW-0472">Membrane</keyword>
<proteinExistence type="inferred from homology"/>
<keyword evidence="5 9" id="KW-0169">Cobalamin biosynthesis</keyword>
<dbReference type="KEGG" id="lgn:ABM34_00680"/>
<comment type="subcellular location">
    <subcellularLocation>
        <location evidence="1 9">Cell membrane</location>
        <topology evidence="1 9">Multi-pass membrane protein</topology>
    </subcellularLocation>
</comment>
<dbReference type="EMBL" id="CP012034">
    <property type="protein sequence ID" value="AKP66207.1"/>
    <property type="molecule type" value="Genomic_DNA"/>
</dbReference>
<organism evidence="10 11">
    <name type="scientific">Companilactobacillus ginsenosidimutans</name>
    <dbReference type="NCBI Taxonomy" id="1007676"/>
    <lineage>
        <taxon>Bacteria</taxon>
        <taxon>Bacillati</taxon>
        <taxon>Bacillota</taxon>
        <taxon>Bacilli</taxon>
        <taxon>Lactobacillales</taxon>
        <taxon>Lactobacillaceae</taxon>
        <taxon>Companilactobacillus</taxon>
    </lineage>
</organism>
<dbReference type="GO" id="GO:0048472">
    <property type="term" value="F:threonine-phosphate decarboxylase activity"/>
    <property type="evidence" value="ECO:0007669"/>
    <property type="project" value="InterPro"/>
</dbReference>
<feature type="transmembrane region" description="Helical" evidence="9">
    <location>
        <begin position="52"/>
        <end position="75"/>
    </location>
</feature>